<sequence>MVAQEKEMCDLERWKVAQKGDSDAFRVLYQRYFNDIYLYLKRLCGDEELSKDTLQETFADVWANRERLTIKSSVRNYLLVSSRRKMVEKLKQNRRFTDNYTDIRSQENLSVIFSHEDFIMDGELENSKNTLLAKALNSLPDRQREAVYLRFFKDMPYKEVADVMGLTEKAAVNFVYKAFRKIRAEHAVDFIELAGWLSLLFSTLQLAG</sequence>
<dbReference type="InterPro" id="IPR014284">
    <property type="entry name" value="RNA_pol_sigma-70_dom"/>
</dbReference>
<dbReference type="InterPro" id="IPR013324">
    <property type="entry name" value="RNA_pol_sigma_r3/r4-like"/>
</dbReference>
<dbReference type="RefSeq" id="WP_338392833.1">
    <property type="nucleotide sequence ID" value="NZ_AP025314.1"/>
</dbReference>
<name>A0AAU9D5Q3_9BACT</name>
<feature type="domain" description="RNA polymerase sigma-70 region 2" evidence="5">
    <location>
        <begin position="28"/>
        <end position="95"/>
    </location>
</feature>
<reference evidence="7 8" key="1">
    <citation type="submission" date="2021-12" db="EMBL/GenBank/DDBJ databases">
        <title>Genome sequencing of bacteria with rrn-lacking chromosome and rrn-plasmid.</title>
        <authorList>
            <person name="Anda M."/>
            <person name="Iwasaki W."/>
        </authorList>
    </citation>
    <scope>NUCLEOTIDE SEQUENCE [LARGE SCALE GENOMIC DNA]</scope>
    <source>
        <strain evidence="7 8">DSM 100852</strain>
    </source>
</reference>
<keyword evidence="3" id="KW-0731">Sigma factor</keyword>
<dbReference type="Pfam" id="PF08281">
    <property type="entry name" value="Sigma70_r4_2"/>
    <property type="match status" value="1"/>
</dbReference>
<dbReference type="KEGG" id="fax:FUAX_37650"/>
<dbReference type="Proteomes" id="UP001348817">
    <property type="component" value="Chromosome"/>
</dbReference>
<evidence type="ECO:0000259" key="5">
    <source>
        <dbReference type="Pfam" id="PF04542"/>
    </source>
</evidence>
<dbReference type="InterPro" id="IPR007627">
    <property type="entry name" value="RNA_pol_sigma70_r2"/>
</dbReference>
<dbReference type="PANTHER" id="PTHR43133:SF46">
    <property type="entry name" value="RNA POLYMERASE SIGMA-70 FACTOR ECF SUBFAMILY"/>
    <property type="match status" value="1"/>
</dbReference>
<evidence type="ECO:0000256" key="4">
    <source>
        <dbReference type="ARBA" id="ARBA00023163"/>
    </source>
</evidence>
<evidence type="ECO:0000313" key="8">
    <source>
        <dbReference type="Proteomes" id="UP001348817"/>
    </source>
</evidence>
<comment type="similarity">
    <text evidence="1">Belongs to the sigma-70 factor family. ECF subfamily.</text>
</comment>
<dbReference type="GO" id="GO:0003677">
    <property type="term" value="F:DNA binding"/>
    <property type="evidence" value="ECO:0007669"/>
    <property type="project" value="InterPro"/>
</dbReference>
<dbReference type="NCBIfam" id="TIGR02937">
    <property type="entry name" value="sigma70-ECF"/>
    <property type="match status" value="1"/>
</dbReference>
<keyword evidence="4" id="KW-0804">Transcription</keyword>
<keyword evidence="8" id="KW-1185">Reference proteome</keyword>
<gene>
    <name evidence="7" type="ORF">FUAX_37650</name>
</gene>
<dbReference type="SUPFAM" id="SSF88659">
    <property type="entry name" value="Sigma3 and sigma4 domains of RNA polymerase sigma factors"/>
    <property type="match status" value="1"/>
</dbReference>
<dbReference type="GO" id="GO:0016987">
    <property type="term" value="F:sigma factor activity"/>
    <property type="evidence" value="ECO:0007669"/>
    <property type="project" value="UniProtKB-KW"/>
</dbReference>
<accession>A0AAU9D5Q3</accession>
<dbReference type="InterPro" id="IPR013325">
    <property type="entry name" value="RNA_pol_sigma_r2"/>
</dbReference>
<dbReference type="AlphaFoldDB" id="A0AAU9D5Q3"/>
<evidence type="ECO:0000256" key="1">
    <source>
        <dbReference type="ARBA" id="ARBA00010641"/>
    </source>
</evidence>
<dbReference type="InterPro" id="IPR013249">
    <property type="entry name" value="RNA_pol_sigma70_r4_t2"/>
</dbReference>
<dbReference type="SUPFAM" id="SSF88946">
    <property type="entry name" value="Sigma2 domain of RNA polymerase sigma factors"/>
    <property type="match status" value="1"/>
</dbReference>
<evidence type="ECO:0000256" key="3">
    <source>
        <dbReference type="ARBA" id="ARBA00023082"/>
    </source>
</evidence>
<proteinExistence type="inferred from homology"/>
<dbReference type="EMBL" id="AP025314">
    <property type="protein sequence ID" value="BDD11333.1"/>
    <property type="molecule type" value="Genomic_DNA"/>
</dbReference>
<dbReference type="Gene3D" id="1.10.10.10">
    <property type="entry name" value="Winged helix-like DNA-binding domain superfamily/Winged helix DNA-binding domain"/>
    <property type="match status" value="1"/>
</dbReference>
<protein>
    <recommendedName>
        <fullName evidence="9">Sigma-70 family RNA polymerase sigma factor</fullName>
    </recommendedName>
</protein>
<evidence type="ECO:0000313" key="7">
    <source>
        <dbReference type="EMBL" id="BDD11333.1"/>
    </source>
</evidence>
<evidence type="ECO:0000256" key="2">
    <source>
        <dbReference type="ARBA" id="ARBA00023015"/>
    </source>
</evidence>
<dbReference type="PANTHER" id="PTHR43133">
    <property type="entry name" value="RNA POLYMERASE ECF-TYPE SIGMA FACTO"/>
    <property type="match status" value="1"/>
</dbReference>
<dbReference type="InterPro" id="IPR039425">
    <property type="entry name" value="RNA_pol_sigma-70-like"/>
</dbReference>
<dbReference type="Gene3D" id="1.10.1740.10">
    <property type="match status" value="1"/>
</dbReference>
<dbReference type="InterPro" id="IPR036388">
    <property type="entry name" value="WH-like_DNA-bd_sf"/>
</dbReference>
<dbReference type="CDD" id="cd06171">
    <property type="entry name" value="Sigma70_r4"/>
    <property type="match status" value="1"/>
</dbReference>
<dbReference type="Pfam" id="PF04542">
    <property type="entry name" value="Sigma70_r2"/>
    <property type="match status" value="1"/>
</dbReference>
<keyword evidence="2" id="KW-0805">Transcription regulation</keyword>
<organism evidence="7 8">
    <name type="scientific">Fulvitalea axinellae</name>
    <dbReference type="NCBI Taxonomy" id="1182444"/>
    <lineage>
        <taxon>Bacteria</taxon>
        <taxon>Pseudomonadati</taxon>
        <taxon>Bacteroidota</taxon>
        <taxon>Cytophagia</taxon>
        <taxon>Cytophagales</taxon>
        <taxon>Persicobacteraceae</taxon>
        <taxon>Fulvitalea</taxon>
    </lineage>
</organism>
<dbReference type="GO" id="GO:0006352">
    <property type="term" value="P:DNA-templated transcription initiation"/>
    <property type="evidence" value="ECO:0007669"/>
    <property type="project" value="InterPro"/>
</dbReference>
<evidence type="ECO:0008006" key="9">
    <source>
        <dbReference type="Google" id="ProtNLM"/>
    </source>
</evidence>
<evidence type="ECO:0000259" key="6">
    <source>
        <dbReference type="Pfam" id="PF08281"/>
    </source>
</evidence>
<feature type="domain" description="RNA polymerase sigma factor 70 region 4 type 2" evidence="6">
    <location>
        <begin position="132"/>
        <end position="181"/>
    </location>
</feature>